<dbReference type="PANTHER" id="PTHR43156:SF2">
    <property type="entry name" value="STAGE II SPORULATION PROTEIN E"/>
    <property type="match status" value="1"/>
</dbReference>
<dbReference type="PATRIC" id="fig|80852.17.peg.3994"/>
<dbReference type="GO" id="GO:0016791">
    <property type="term" value="F:phosphatase activity"/>
    <property type="evidence" value="ECO:0007669"/>
    <property type="project" value="TreeGrafter"/>
</dbReference>
<keyword evidence="1" id="KW-0378">Hydrolase</keyword>
<dbReference type="InterPro" id="IPR001932">
    <property type="entry name" value="PPM-type_phosphatase-like_dom"/>
</dbReference>
<keyword evidence="2" id="KW-0597">Phosphoprotein</keyword>
<dbReference type="SMART" id="SM00331">
    <property type="entry name" value="PP2C_SIG"/>
    <property type="match status" value="1"/>
</dbReference>
<dbReference type="PROSITE" id="PS50110">
    <property type="entry name" value="RESPONSE_REGULATORY"/>
    <property type="match status" value="1"/>
</dbReference>
<dbReference type="STRING" id="80852.AWOD_II_1188"/>
<dbReference type="SMART" id="SM00448">
    <property type="entry name" value="REC"/>
    <property type="match status" value="1"/>
</dbReference>
<dbReference type="EMBL" id="LN554847">
    <property type="protein sequence ID" value="CED57803.1"/>
    <property type="molecule type" value="Genomic_DNA"/>
</dbReference>
<evidence type="ECO:0000256" key="2">
    <source>
        <dbReference type="PROSITE-ProRule" id="PRU00169"/>
    </source>
</evidence>
<dbReference type="InterPro" id="IPR011006">
    <property type="entry name" value="CheY-like_superfamily"/>
</dbReference>
<dbReference type="SUPFAM" id="SSF52172">
    <property type="entry name" value="CheY-like"/>
    <property type="match status" value="1"/>
</dbReference>
<organism evidence="4 5">
    <name type="scientific">Aliivibrio wodanis</name>
    <dbReference type="NCBI Taxonomy" id="80852"/>
    <lineage>
        <taxon>Bacteria</taxon>
        <taxon>Pseudomonadati</taxon>
        <taxon>Pseudomonadota</taxon>
        <taxon>Gammaproteobacteria</taxon>
        <taxon>Vibrionales</taxon>
        <taxon>Vibrionaceae</taxon>
        <taxon>Aliivibrio</taxon>
    </lineage>
</organism>
<dbReference type="InterPro" id="IPR036457">
    <property type="entry name" value="PPM-type-like_dom_sf"/>
</dbReference>
<dbReference type="PANTHER" id="PTHR43156">
    <property type="entry name" value="STAGE II SPORULATION PROTEIN E-RELATED"/>
    <property type="match status" value="1"/>
</dbReference>
<dbReference type="InterPro" id="IPR052016">
    <property type="entry name" value="Bact_Sigma-Reg"/>
</dbReference>
<dbReference type="Gene3D" id="3.30.565.10">
    <property type="entry name" value="Histidine kinase-like ATPase, C-terminal domain"/>
    <property type="match status" value="1"/>
</dbReference>
<dbReference type="Gene3D" id="3.40.50.2300">
    <property type="match status" value="1"/>
</dbReference>
<evidence type="ECO:0000259" key="3">
    <source>
        <dbReference type="PROSITE" id="PS50110"/>
    </source>
</evidence>
<dbReference type="Gene3D" id="3.60.40.10">
    <property type="entry name" value="PPM-type phosphatase domain"/>
    <property type="match status" value="1"/>
</dbReference>
<dbReference type="Pfam" id="PF07228">
    <property type="entry name" value="SpoIIE"/>
    <property type="match status" value="1"/>
</dbReference>
<evidence type="ECO:0000313" key="4">
    <source>
        <dbReference type="EMBL" id="CED57803.1"/>
    </source>
</evidence>
<dbReference type="SUPFAM" id="SSF81606">
    <property type="entry name" value="PP2C-like"/>
    <property type="match status" value="1"/>
</dbReference>
<dbReference type="InterPro" id="IPR003594">
    <property type="entry name" value="HATPase_dom"/>
</dbReference>
<sequence length="506" mass="57099">MTDSILLFESTQPGSLNSVRVLRQSLSKILDRLDLQQTFKHQCLLCFSEWSTNLVLHPDKSTEVINVTLRKTKQYWQLSISDDGEPWDPTLHKSNTDIGDFSLKCNGRGIDIIQNQTDALVYTTTKNINTFTMKWERKTGQKQPHLLIVEDDSIQCKLYQAYLQDQFKLTIKANGKEALEFLKNNTVDLIISDIQMPEVGGLELRKRLEQEKEFSIPFIFLSHLQDSGTLMDASDLGIDDYLEKPIRKEMLMRSILRVLARFDQVYRSLSQQVNQKITNTLLPQVELTSPHWKLAIQQRNTGHGGGDFVLSMTNKETTQLLLADVMGHDESAKFFAYAYAGYIRGLMQNIDITKPSQLLSLLSNNAFKDQILSQTMLTSCCLSLTNDTTIKISSAGHPAPICITKTGLKTVDTEGTLLGLLPHTEYQESQFKLNKGERVAIFTDGLFESGNSISERETLESAIKEKLLSTLELPLELAIESIMKTFDSLAGIPPNDDALLLIIEKQ</sequence>
<evidence type="ECO:0000256" key="1">
    <source>
        <dbReference type="ARBA" id="ARBA00022801"/>
    </source>
</evidence>
<feature type="modified residue" description="4-aspartylphosphate" evidence="2">
    <location>
        <position position="193"/>
    </location>
</feature>
<dbReference type="InterPro" id="IPR036890">
    <property type="entry name" value="HATPase_C_sf"/>
</dbReference>
<keyword evidence="5" id="KW-1185">Reference proteome</keyword>
<dbReference type="KEGG" id="awd:AWOD_II_1188"/>
<dbReference type="Proteomes" id="UP000032427">
    <property type="component" value="Chromosome 2"/>
</dbReference>
<protein>
    <submittedName>
        <fullName evidence="4">Response regulator</fullName>
    </submittedName>
</protein>
<dbReference type="AlphaFoldDB" id="A0A090K233"/>
<dbReference type="Pfam" id="PF13581">
    <property type="entry name" value="HATPase_c_2"/>
    <property type="match status" value="1"/>
</dbReference>
<dbReference type="GeneID" id="28543446"/>
<feature type="domain" description="Response regulatory" evidence="3">
    <location>
        <begin position="145"/>
        <end position="259"/>
    </location>
</feature>
<dbReference type="InterPro" id="IPR001789">
    <property type="entry name" value="Sig_transdc_resp-reg_receiver"/>
</dbReference>
<accession>A0A090K233</accession>
<dbReference type="GO" id="GO:0000160">
    <property type="term" value="P:phosphorelay signal transduction system"/>
    <property type="evidence" value="ECO:0007669"/>
    <property type="project" value="InterPro"/>
</dbReference>
<proteinExistence type="predicted"/>
<dbReference type="OrthoDB" id="9811749at2"/>
<reference evidence="5" key="1">
    <citation type="submission" date="2014-09" db="EMBL/GenBank/DDBJ databases">
        <authorList>
            <person name="Hjerde E."/>
        </authorList>
    </citation>
    <scope>NUCLEOTIDE SEQUENCE [LARGE SCALE GENOMIC DNA]</scope>
    <source>
        <strain evidence="5">06/09/139</strain>
    </source>
</reference>
<dbReference type="Pfam" id="PF00072">
    <property type="entry name" value="Response_reg"/>
    <property type="match status" value="1"/>
</dbReference>
<dbReference type="HOGENOM" id="CLU_000445_43_7_6"/>
<dbReference type="CDD" id="cd00156">
    <property type="entry name" value="REC"/>
    <property type="match status" value="1"/>
</dbReference>
<name>A0A090K233_9GAMM</name>
<evidence type="ECO:0000313" key="5">
    <source>
        <dbReference type="Proteomes" id="UP000032427"/>
    </source>
</evidence>
<gene>
    <name evidence="4" type="ORF">AWOD_II_1188</name>
</gene>